<evidence type="ECO:0000256" key="5">
    <source>
        <dbReference type="ARBA" id="ARBA00022853"/>
    </source>
</evidence>
<dbReference type="Pfam" id="PF16282">
    <property type="entry name" value="SANT_DAMP1_like"/>
    <property type="match status" value="1"/>
</dbReference>
<dbReference type="RefSeq" id="XP_029737161.1">
    <property type="nucleotide sequence ID" value="XM_029886848.1"/>
</dbReference>
<gene>
    <name evidence="15" type="ORF">EX895_006256</name>
</gene>
<feature type="region of interest" description="Disordered" evidence="13">
    <location>
        <begin position="450"/>
        <end position="474"/>
    </location>
</feature>
<feature type="region of interest" description="Disordered" evidence="13">
    <location>
        <begin position="396"/>
        <end position="428"/>
    </location>
</feature>
<dbReference type="GO" id="GO:0003714">
    <property type="term" value="F:transcription corepressor activity"/>
    <property type="evidence" value="ECO:0007669"/>
    <property type="project" value="TreeGrafter"/>
</dbReference>
<dbReference type="PANTHER" id="PTHR12855:SF10">
    <property type="entry name" value="DNA METHYLTRANSFERASE 1-ASSOCIATED PROTEIN 1"/>
    <property type="match status" value="1"/>
</dbReference>
<evidence type="ECO:0000256" key="11">
    <source>
        <dbReference type="ARBA" id="ARBA00025264"/>
    </source>
</evidence>
<dbReference type="GO" id="GO:0006338">
    <property type="term" value="P:chromatin remodeling"/>
    <property type="evidence" value="ECO:0007669"/>
    <property type="project" value="InterPro"/>
</dbReference>
<keyword evidence="8" id="KW-0804">Transcription</keyword>
<keyword evidence="4" id="KW-0227">DNA damage</keyword>
<name>A0A4U7KMR7_9BASI</name>
<evidence type="ECO:0000313" key="16">
    <source>
        <dbReference type="Proteomes" id="UP000306050"/>
    </source>
</evidence>
<feature type="region of interest" description="Disordered" evidence="13">
    <location>
        <begin position="581"/>
        <end position="639"/>
    </location>
</feature>
<keyword evidence="7" id="KW-0010">Activator</keyword>
<evidence type="ECO:0000256" key="13">
    <source>
        <dbReference type="SAM" id="MobiDB-lite"/>
    </source>
</evidence>
<comment type="similarity">
    <text evidence="2">Belongs to the SWC4 family.</text>
</comment>
<dbReference type="InterPro" id="IPR027109">
    <property type="entry name" value="Swc4/Dmap1"/>
</dbReference>
<accession>A0A4U7KMR7</accession>
<feature type="compositionally biased region" description="Low complexity" evidence="13">
    <location>
        <begin position="403"/>
        <end position="422"/>
    </location>
</feature>
<dbReference type="OrthoDB" id="19740at2759"/>
<keyword evidence="5" id="KW-0156">Chromatin regulator</keyword>
<dbReference type="GO" id="GO:0035267">
    <property type="term" value="C:NuA4 histone acetyltransferase complex"/>
    <property type="evidence" value="ECO:0007669"/>
    <property type="project" value="InterPro"/>
</dbReference>
<evidence type="ECO:0000256" key="2">
    <source>
        <dbReference type="ARBA" id="ARBA00006918"/>
    </source>
</evidence>
<comment type="subcellular location">
    <subcellularLocation>
        <location evidence="1">Nucleus</location>
    </subcellularLocation>
</comment>
<evidence type="ECO:0000256" key="3">
    <source>
        <dbReference type="ARBA" id="ARBA00019132"/>
    </source>
</evidence>
<dbReference type="AlphaFoldDB" id="A0A4U7KMR7"/>
<comment type="function">
    <text evidence="11">Component of the SWR1 complex which mediates the ATP-dependent exchange of histone H2A for the H2A variant HZT1 leading to transcriptional regulation of selected genes by chromatin remodeling. Component of the NuA4 histone acetyltransferase complex which is involved in transcriptional activation of selected genes principally by acetylation of nucleosomal histone H4 and H2A. The NuA4 complex is also involved in DNA repair.</text>
</comment>
<evidence type="ECO:0000256" key="9">
    <source>
        <dbReference type="ARBA" id="ARBA00023204"/>
    </source>
</evidence>
<keyword evidence="10" id="KW-0539">Nucleus</keyword>
<dbReference type="InterPro" id="IPR032563">
    <property type="entry name" value="DAMP1_SANT-like"/>
</dbReference>
<keyword evidence="16" id="KW-1185">Reference proteome</keyword>
<evidence type="ECO:0000256" key="8">
    <source>
        <dbReference type="ARBA" id="ARBA00023163"/>
    </source>
</evidence>
<dbReference type="GO" id="GO:0000812">
    <property type="term" value="C:Swr1 complex"/>
    <property type="evidence" value="ECO:0007669"/>
    <property type="project" value="TreeGrafter"/>
</dbReference>
<dbReference type="FunFam" id="1.10.10.60:FF:000521">
    <property type="entry name" value="SWR1-complex protein 4"/>
    <property type="match status" value="1"/>
</dbReference>
<evidence type="ECO:0000256" key="4">
    <source>
        <dbReference type="ARBA" id="ARBA00022763"/>
    </source>
</evidence>
<dbReference type="EMBL" id="SRRM01000021">
    <property type="protein sequence ID" value="TKY85176.1"/>
    <property type="molecule type" value="Genomic_DNA"/>
</dbReference>
<evidence type="ECO:0000256" key="10">
    <source>
        <dbReference type="ARBA" id="ARBA00023242"/>
    </source>
</evidence>
<feature type="compositionally biased region" description="Low complexity" evidence="13">
    <location>
        <begin position="39"/>
        <end position="54"/>
    </location>
</feature>
<feature type="compositionally biased region" description="Low complexity" evidence="13">
    <location>
        <begin position="455"/>
        <end position="471"/>
    </location>
</feature>
<feature type="region of interest" description="Disordered" evidence="13">
    <location>
        <begin position="1"/>
        <end position="59"/>
    </location>
</feature>
<sequence>MTSNDVRDILSLPERSNSRPSSSSAHAPGSSSRNRKASSSHNNNPHPSAAASASRQKPKYDGMTRELFALLGDNAPTLAMAHGLDADGKSGTGMGALFKPKFKRRKEKVRQWKWTPFLNSAREDTQIDDEMPEINHGLILHHWAPARSSTISGAAAADGTSAEADDADLETRYQYADFNTTSGVYSYSIDEYIQHLRDDDWTKEETDYLMELCAAYDLRFVVIHDRYDWAAAQTESLAASASAVLQPAKERSMEDLKARYYAICRRLIRSRISTDDVDTRQMLLSTYAFDKQREVERKKAVARLYTRTPEQLAEEEALYVEIRRIEQNEAKYASEREELLRLLGGWESLPSSSPHAVAAAGSGIASLLGSEEDASGKGRAGGANKKRKLQLVEEAGTPGAEDAASSTGTPATTARPSAALTSKQRAEMRQAQFDEMQCIVRFASNAATPTTDPLTGAASGAATGSAGSSSTRPPYAHLVGTASTLPPVTTNPSNPTSGHGAYLRSSRMLAPRPNLVLKTTQTLAEGDPQVGPRLIFPTAKNVEKWENLIGAVTTSLEMRKQLERVNAELRIAKQRIAAALQSSGKGGGEGEERQGSVAATSAAAGGAEAETETETANSPVIGGEASTGSEVAVKTEDRA</sequence>
<dbReference type="GO" id="GO:0000122">
    <property type="term" value="P:negative regulation of transcription by RNA polymerase II"/>
    <property type="evidence" value="ECO:0007669"/>
    <property type="project" value="TreeGrafter"/>
</dbReference>
<comment type="caution">
    <text evidence="15">The sequence shown here is derived from an EMBL/GenBank/DDBJ whole genome shotgun (WGS) entry which is preliminary data.</text>
</comment>
<evidence type="ECO:0000256" key="7">
    <source>
        <dbReference type="ARBA" id="ARBA00023159"/>
    </source>
</evidence>
<proteinExistence type="inferred from homology"/>
<comment type="subunit">
    <text evidence="12">Component of the SWR1 chromatin-remodeling complex and of the NuA4 histone acetyltransferase complex.</text>
</comment>
<dbReference type="KEGG" id="sgra:EX895_006256"/>
<dbReference type="Proteomes" id="UP000306050">
    <property type="component" value="Chromosome SGRAM_8"/>
</dbReference>
<organism evidence="15 16">
    <name type="scientific">Sporisorium graminicola</name>
    <dbReference type="NCBI Taxonomy" id="280036"/>
    <lineage>
        <taxon>Eukaryota</taxon>
        <taxon>Fungi</taxon>
        <taxon>Dikarya</taxon>
        <taxon>Basidiomycota</taxon>
        <taxon>Ustilaginomycotina</taxon>
        <taxon>Ustilaginomycetes</taxon>
        <taxon>Ustilaginales</taxon>
        <taxon>Ustilaginaceae</taxon>
        <taxon>Sporisorium</taxon>
    </lineage>
</organism>
<keyword evidence="6" id="KW-0805">Transcription regulation</keyword>
<dbReference type="Gene3D" id="1.10.10.60">
    <property type="entry name" value="Homeodomain-like"/>
    <property type="match status" value="1"/>
</dbReference>
<evidence type="ECO:0000313" key="15">
    <source>
        <dbReference type="EMBL" id="TKY85176.1"/>
    </source>
</evidence>
<evidence type="ECO:0000256" key="1">
    <source>
        <dbReference type="ARBA" id="ARBA00004123"/>
    </source>
</evidence>
<dbReference type="GeneID" id="40729151"/>
<dbReference type="GO" id="GO:0006281">
    <property type="term" value="P:DNA repair"/>
    <property type="evidence" value="ECO:0007669"/>
    <property type="project" value="UniProtKB-KW"/>
</dbReference>
<evidence type="ECO:0000256" key="6">
    <source>
        <dbReference type="ARBA" id="ARBA00023015"/>
    </source>
</evidence>
<feature type="domain" description="DAMP1 SANT/Myb-like" evidence="14">
    <location>
        <begin position="173"/>
        <end position="268"/>
    </location>
</feature>
<feature type="compositionally biased region" description="Low complexity" evidence="13">
    <location>
        <begin position="595"/>
        <end position="608"/>
    </location>
</feature>
<keyword evidence="9" id="KW-0234">DNA repair</keyword>
<reference evidence="15 16" key="1">
    <citation type="submission" date="2019-05" db="EMBL/GenBank/DDBJ databases">
        <title>Sporisorium graminicola CBS 10092 draft sequencing and annotation.</title>
        <authorList>
            <person name="Solano-Gonzalez S."/>
            <person name="Caddick M.X."/>
            <person name="Darby A."/>
        </authorList>
    </citation>
    <scope>NUCLEOTIDE SEQUENCE [LARGE SCALE GENOMIC DNA]</scope>
    <source>
        <strain evidence="15 16">CBS 10092</strain>
    </source>
</reference>
<evidence type="ECO:0000256" key="12">
    <source>
        <dbReference type="ARBA" id="ARBA00038745"/>
    </source>
</evidence>
<evidence type="ECO:0000259" key="14">
    <source>
        <dbReference type="Pfam" id="PF16282"/>
    </source>
</evidence>
<feature type="compositionally biased region" description="Low complexity" evidence="13">
    <location>
        <begin position="11"/>
        <end position="32"/>
    </location>
</feature>
<dbReference type="PANTHER" id="PTHR12855">
    <property type="entry name" value="DNA METHYLTRANSFERASE 1-ASSOCIATED PROTEIN 1 FAMILY MEMBER"/>
    <property type="match status" value="1"/>
</dbReference>
<protein>
    <recommendedName>
        <fullName evidence="3">SWR1-complex protein 4</fullName>
    </recommendedName>
</protein>